<dbReference type="InterPro" id="IPR000182">
    <property type="entry name" value="GNAT_dom"/>
</dbReference>
<dbReference type="InterPro" id="IPR050832">
    <property type="entry name" value="Bact_Acetyltransf"/>
</dbReference>
<evidence type="ECO:0000256" key="2">
    <source>
        <dbReference type="ARBA" id="ARBA00023315"/>
    </source>
</evidence>
<gene>
    <name evidence="4" type="ORF">EHYA_04041</name>
</gene>
<evidence type="ECO:0000313" key="5">
    <source>
        <dbReference type="Proteomes" id="UP000286931"/>
    </source>
</evidence>
<feature type="domain" description="N-acetyltransferase" evidence="3">
    <location>
        <begin position="4"/>
        <end position="174"/>
    </location>
</feature>
<keyword evidence="2" id="KW-0012">Acyltransferase</keyword>
<dbReference type="RefSeq" id="WP_126638415.1">
    <property type="nucleotide sequence ID" value="NZ_BIFH01000020.1"/>
</dbReference>
<dbReference type="SUPFAM" id="SSF55729">
    <property type="entry name" value="Acyl-CoA N-acyltransferases (Nat)"/>
    <property type="match status" value="1"/>
</dbReference>
<dbReference type="OrthoDB" id="5243635at2"/>
<dbReference type="CDD" id="cd04301">
    <property type="entry name" value="NAT_SF"/>
    <property type="match status" value="1"/>
</dbReference>
<reference evidence="4 5" key="1">
    <citation type="submission" date="2018-12" db="EMBL/GenBank/DDBJ databases">
        <title>Draft genome sequence of Embleya hyalina NBRC 13850T.</title>
        <authorList>
            <person name="Komaki H."/>
            <person name="Hosoyama A."/>
            <person name="Kimura A."/>
            <person name="Ichikawa N."/>
            <person name="Tamura T."/>
        </authorList>
    </citation>
    <scope>NUCLEOTIDE SEQUENCE [LARGE SCALE GENOMIC DNA]</scope>
    <source>
        <strain evidence="4 5">NBRC 13850</strain>
    </source>
</reference>
<organism evidence="4 5">
    <name type="scientific">Embleya hyalina</name>
    <dbReference type="NCBI Taxonomy" id="516124"/>
    <lineage>
        <taxon>Bacteria</taxon>
        <taxon>Bacillati</taxon>
        <taxon>Actinomycetota</taxon>
        <taxon>Actinomycetes</taxon>
        <taxon>Kitasatosporales</taxon>
        <taxon>Streptomycetaceae</taxon>
        <taxon>Embleya</taxon>
    </lineage>
</organism>
<evidence type="ECO:0000259" key="3">
    <source>
        <dbReference type="PROSITE" id="PS51186"/>
    </source>
</evidence>
<dbReference type="AlphaFoldDB" id="A0A401YP62"/>
<dbReference type="EMBL" id="BIFH01000020">
    <property type="protein sequence ID" value="GCD96356.1"/>
    <property type="molecule type" value="Genomic_DNA"/>
</dbReference>
<dbReference type="Gene3D" id="3.40.630.30">
    <property type="match status" value="1"/>
</dbReference>
<sequence>MSDSYVRPAHAGDGPALGSAHARAWHDAYTGVLPAAALAAATPEALAAEWEDAAVAPPSPRHRVLVACAGSTAAGFAALVPGSDEDLDPARAGELAILVIDPARQREGHASRLLTAVVADAVSDGVDTLVTWVLENDKPLYDFLTGAGWAADGATRELWVDEPGGAVIRQVRLHTAVSPTP</sequence>
<keyword evidence="5" id="KW-1185">Reference proteome</keyword>
<comment type="caution">
    <text evidence="4">The sequence shown here is derived from an EMBL/GenBank/DDBJ whole genome shotgun (WGS) entry which is preliminary data.</text>
</comment>
<dbReference type="PROSITE" id="PS51186">
    <property type="entry name" value="GNAT"/>
    <property type="match status" value="1"/>
</dbReference>
<dbReference type="Proteomes" id="UP000286931">
    <property type="component" value="Unassembled WGS sequence"/>
</dbReference>
<dbReference type="InterPro" id="IPR016181">
    <property type="entry name" value="Acyl_CoA_acyltransferase"/>
</dbReference>
<accession>A0A401YP62</accession>
<dbReference type="PANTHER" id="PTHR43877">
    <property type="entry name" value="AMINOALKYLPHOSPHONATE N-ACETYLTRANSFERASE-RELATED-RELATED"/>
    <property type="match status" value="1"/>
</dbReference>
<dbReference type="Pfam" id="PF00583">
    <property type="entry name" value="Acetyltransf_1"/>
    <property type="match status" value="1"/>
</dbReference>
<protein>
    <submittedName>
        <fullName evidence="4">N-acetyltransferase</fullName>
    </submittedName>
</protein>
<dbReference type="GO" id="GO:0016747">
    <property type="term" value="F:acyltransferase activity, transferring groups other than amino-acyl groups"/>
    <property type="evidence" value="ECO:0007669"/>
    <property type="project" value="InterPro"/>
</dbReference>
<name>A0A401YP62_9ACTN</name>
<proteinExistence type="predicted"/>
<evidence type="ECO:0000313" key="4">
    <source>
        <dbReference type="EMBL" id="GCD96356.1"/>
    </source>
</evidence>
<keyword evidence="1 4" id="KW-0808">Transferase</keyword>
<evidence type="ECO:0000256" key="1">
    <source>
        <dbReference type="ARBA" id="ARBA00022679"/>
    </source>
</evidence>